<sequence>MNQLAIMAAKWLLSRATRGATAVSPAEFAAFLGAAVTAGAALRRSKREVPERIALGVSGGVDSMALALLASKLSSFDNEFSRTQFVAVIIDHALRKGSADEADGVEAALLKLGTTPIQQSYKCNNTTSGWDSADVDMVRTAHTLAFHWAFDAKTTKALESLARQRRYRSFADVCAEFDIAHLVTAHHGDDQAETVLMRLLADSGVGGLAGIRAAAPVPECDSVFGADKITLLRPFLGVVKDRLRKTLEKERMSWFEDPTNRNPRLTPRNAIRALLAPTNDLPTPLRPTSLIALSERIAARNAQLADTVDWFLARCFLRHVREAGVIECFIPYNLLRFPPEFLARVVARLAEVISPLDRVDMTQMAKVVSSILTTHIAKGTPAKLLGLSGDDSGDDSWIPPQERGNIPRKPAKRRDFRRIEGQVQYAGGAITENSVFWEAAYCPPMCGRPEGVMLLCYRQPYVRASRTQAHDTPELALTPATAGAWQLWDGRFWIRFAGGPNHSFWDLLKTNLVRGVLLTGTRKEVMFRLSEVGLLGDADSKWKMREFTKRLKSDAPGKARSVLPVVCEVSKRQVKQWKEPLNVLAFPTFGVGVEGDRGGLWDWRPKRELVVGGRVIDRTPVMVADRHSQLL</sequence>
<dbReference type="Pfam" id="PF01171">
    <property type="entry name" value="ATP_bind_3"/>
    <property type="match status" value="1"/>
</dbReference>
<dbReference type="InterPro" id="IPR014729">
    <property type="entry name" value="Rossmann-like_a/b/a_fold"/>
</dbReference>
<evidence type="ECO:0000313" key="9">
    <source>
        <dbReference type="Proteomes" id="UP001221413"/>
    </source>
</evidence>
<evidence type="ECO:0000256" key="3">
    <source>
        <dbReference type="ARBA" id="ARBA00022694"/>
    </source>
</evidence>
<evidence type="ECO:0000256" key="1">
    <source>
        <dbReference type="ARBA" id="ARBA00013267"/>
    </source>
</evidence>
<reference evidence="8" key="1">
    <citation type="submission" date="2023-01" db="EMBL/GenBank/DDBJ databases">
        <title>The chitinases involved in constricting ring structure development in the nematode-trapping fungus Drechslerella dactyloides.</title>
        <authorList>
            <person name="Wang R."/>
            <person name="Zhang L."/>
            <person name="Tang P."/>
            <person name="Li S."/>
            <person name="Liang L."/>
        </authorList>
    </citation>
    <scope>NUCLEOTIDE SEQUENCE</scope>
    <source>
        <strain evidence="8">YMF1.00031</strain>
    </source>
</reference>
<evidence type="ECO:0000313" key="8">
    <source>
        <dbReference type="EMBL" id="KAJ6259354.1"/>
    </source>
</evidence>
<name>A0AAD6IWR4_DREDA</name>
<keyword evidence="2" id="KW-0436">Ligase</keyword>
<accession>A0AAD6IWR4</accession>
<evidence type="ECO:0000256" key="6">
    <source>
        <dbReference type="ARBA" id="ARBA00048539"/>
    </source>
</evidence>
<dbReference type="NCBIfam" id="TIGR02432">
    <property type="entry name" value="lysidine_TilS_N"/>
    <property type="match status" value="1"/>
</dbReference>
<dbReference type="HAMAP" id="MF_01161">
    <property type="entry name" value="tRNA_Ile_lys_synt"/>
    <property type="match status" value="1"/>
</dbReference>
<dbReference type="GO" id="GO:0005524">
    <property type="term" value="F:ATP binding"/>
    <property type="evidence" value="ECO:0007669"/>
    <property type="project" value="UniProtKB-KW"/>
</dbReference>
<dbReference type="InterPro" id="IPR012094">
    <property type="entry name" value="tRNA_Ile_lys_synt"/>
</dbReference>
<keyword evidence="3" id="KW-0819">tRNA processing</keyword>
<dbReference type="Gene3D" id="3.40.50.620">
    <property type="entry name" value="HUPs"/>
    <property type="match status" value="1"/>
</dbReference>
<dbReference type="InterPro" id="IPR012795">
    <property type="entry name" value="tRNA_Ile_lys_synt_N"/>
</dbReference>
<evidence type="ECO:0000259" key="7">
    <source>
        <dbReference type="Pfam" id="PF01171"/>
    </source>
</evidence>
<dbReference type="InterPro" id="IPR011063">
    <property type="entry name" value="TilS/TtcA_N"/>
</dbReference>
<keyword evidence="9" id="KW-1185">Reference proteome</keyword>
<dbReference type="GO" id="GO:0032267">
    <property type="term" value="F:tRNA(Ile)-lysidine synthase activity"/>
    <property type="evidence" value="ECO:0007669"/>
    <property type="project" value="UniProtKB-EC"/>
</dbReference>
<keyword evidence="4" id="KW-0547">Nucleotide-binding</keyword>
<dbReference type="Proteomes" id="UP001221413">
    <property type="component" value="Unassembled WGS sequence"/>
</dbReference>
<dbReference type="EMBL" id="JAQGDS010000007">
    <property type="protein sequence ID" value="KAJ6259354.1"/>
    <property type="molecule type" value="Genomic_DNA"/>
</dbReference>
<gene>
    <name evidence="8" type="ORF">Dda_6254</name>
</gene>
<dbReference type="EC" id="6.3.4.19" evidence="1"/>
<dbReference type="PANTHER" id="PTHR43033">
    <property type="entry name" value="TRNA(ILE)-LYSIDINE SYNTHASE-RELATED"/>
    <property type="match status" value="1"/>
</dbReference>
<evidence type="ECO:0000256" key="4">
    <source>
        <dbReference type="ARBA" id="ARBA00022741"/>
    </source>
</evidence>
<organism evidence="8 9">
    <name type="scientific">Drechslerella dactyloides</name>
    <name type="common">Nematode-trapping fungus</name>
    <name type="synonym">Arthrobotrys dactyloides</name>
    <dbReference type="NCBI Taxonomy" id="74499"/>
    <lineage>
        <taxon>Eukaryota</taxon>
        <taxon>Fungi</taxon>
        <taxon>Dikarya</taxon>
        <taxon>Ascomycota</taxon>
        <taxon>Pezizomycotina</taxon>
        <taxon>Orbiliomycetes</taxon>
        <taxon>Orbiliales</taxon>
        <taxon>Orbiliaceae</taxon>
        <taxon>Drechslerella</taxon>
    </lineage>
</organism>
<comment type="caution">
    <text evidence="8">The sequence shown here is derived from an EMBL/GenBank/DDBJ whole genome shotgun (WGS) entry which is preliminary data.</text>
</comment>
<comment type="catalytic activity">
    <reaction evidence="6">
        <text>cytidine(34) in tRNA(Ile2) + L-lysine + ATP = lysidine(34) in tRNA(Ile2) + AMP + diphosphate + H(+)</text>
        <dbReference type="Rhea" id="RHEA:43744"/>
        <dbReference type="Rhea" id="RHEA-COMP:10625"/>
        <dbReference type="Rhea" id="RHEA-COMP:10670"/>
        <dbReference type="ChEBI" id="CHEBI:15378"/>
        <dbReference type="ChEBI" id="CHEBI:30616"/>
        <dbReference type="ChEBI" id="CHEBI:32551"/>
        <dbReference type="ChEBI" id="CHEBI:33019"/>
        <dbReference type="ChEBI" id="CHEBI:82748"/>
        <dbReference type="ChEBI" id="CHEBI:83665"/>
        <dbReference type="ChEBI" id="CHEBI:456215"/>
        <dbReference type="EC" id="6.3.4.19"/>
    </reaction>
</comment>
<dbReference type="SUPFAM" id="SSF52402">
    <property type="entry name" value="Adenine nucleotide alpha hydrolases-like"/>
    <property type="match status" value="1"/>
</dbReference>
<feature type="domain" description="tRNA(Ile)-lysidine/2-thiocytidine synthase N-terminal" evidence="7">
    <location>
        <begin position="53"/>
        <end position="273"/>
    </location>
</feature>
<evidence type="ECO:0000256" key="5">
    <source>
        <dbReference type="ARBA" id="ARBA00022840"/>
    </source>
</evidence>
<evidence type="ECO:0000256" key="2">
    <source>
        <dbReference type="ARBA" id="ARBA00022598"/>
    </source>
</evidence>
<dbReference type="AlphaFoldDB" id="A0AAD6IWR4"/>
<keyword evidence="5" id="KW-0067">ATP-binding</keyword>
<dbReference type="PANTHER" id="PTHR43033:SF1">
    <property type="entry name" value="TRNA(ILE)-LYSIDINE SYNTHASE-RELATED"/>
    <property type="match status" value="1"/>
</dbReference>
<dbReference type="GO" id="GO:0008033">
    <property type="term" value="P:tRNA processing"/>
    <property type="evidence" value="ECO:0007669"/>
    <property type="project" value="UniProtKB-KW"/>
</dbReference>
<dbReference type="CDD" id="cd01992">
    <property type="entry name" value="TilS_N"/>
    <property type="match status" value="1"/>
</dbReference>
<proteinExistence type="inferred from homology"/>
<protein>
    <recommendedName>
        <fullName evidence="1">tRNA(Ile)-lysidine synthetase</fullName>
        <ecNumber evidence="1">6.3.4.19</ecNumber>
    </recommendedName>
</protein>